<sequence length="260" mass="29743">MDWFGGSSDSYKFTMFSTTHIIVLVTLIAASYAMFLLRNRFPETRQRKLEVGFAFSLIVMESLYHVWMVANGFWRSFDSLPAGLCSISLILAIILLLTGKKVVYDILLYTGLLGATQALATPYLFYDFPHFRFIHFFYTHMMMVLVPLYFTWVKGYRPTIRSVFRLIIFLNLLMPVVMLINKLTGGNYMYLSHKPETASLLDVLGPYPWYILSLEGLLVSLSLLLWLIFRQKGNKATVHASKRNEAGDGSSASKLEKVKT</sequence>
<feature type="transmembrane region" description="Helical" evidence="2">
    <location>
        <begin position="20"/>
        <end position="37"/>
    </location>
</feature>
<dbReference type="NCBIfam" id="TIGR02206">
    <property type="entry name" value="intg_mem_TP0381"/>
    <property type="match status" value="1"/>
</dbReference>
<dbReference type="OrthoDB" id="9813172at2"/>
<gene>
    <name evidence="3" type="ORF">D1B31_18785</name>
</gene>
<evidence type="ECO:0000256" key="2">
    <source>
        <dbReference type="SAM" id="Phobius"/>
    </source>
</evidence>
<feature type="transmembrane region" description="Helical" evidence="2">
    <location>
        <begin position="79"/>
        <end position="99"/>
    </location>
</feature>
<dbReference type="AlphaFoldDB" id="A0A417YPT3"/>
<name>A0A417YPT3_9BACI</name>
<reference evidence="3 4" key="1">
    <citation type="journal article" date="2017" name="Int. J. Syst. Evol. Microbiol.">
        <title>Bacillus notoginsengisoli sp. nov., a novel bacterium isolated from the rhizosphere of Panax notoginseng.</title>
        <authorList>
            <person name="Zhang M.Y."/>
            <person name="Cheng J."/>
            <person name="Cai Y."/>
            <person name="Zhang T.Y."/>
            <person name="Wu Y.Y."/>
            <person name="Manikprabhu D."/>
            <person name="Li W.J."/>
            <person name="Zhang Y.X."/>
        </authorList>
    </citation>
    <scope>NUCLEOTIDE SEQUENCE [LARGE SCALE GENOMIC DNA]</scope>
    <source>
        <strain evidence="3 4">JCM 30743</strain>
    </source>
</reference>
<proteinExistence type="predicted"/>
<evidence type="ECO:0000256" key="1">
    <source>
        <dbReference type="SAM" id="MobiDB-lite"/>
    </source>
</evidence>
<organism evidence="3 4">
    <name type="scientific">Neobacillus notoginsengisoli</name>
    <dbReference type="NCBI Taxonomy" id="1578198"/>
    <lineage>
        <taxon>Bacteria</taxon>
        <taxon>Bacillati</taxon>
        <taxon>Bacillota</taxon>
        <taxon>Bacilli</taxon>
        <taxon>Bacillales</taxon>
        <taxon>Bacillaceae</taxon>
        <taxon>Neobacillus</taxon>
    </lineage>
</organism>
<evidence type="ECO:0000313" key="3">
    <source>
        <dbReference type="EMBL" id="RHW35689.1"/>
    </source>
</evidence>
<comment type="caution">
    <text evidence="3">The sequence shown here is derived from an EMBL/GenBank/DDBJ whole genome shotgun (WGS) entry which is preliminary data.</text>
</comment>
<feature type="transmembrane region" description="Helical" evidence="2">
    <location>
        <begin position="131"/>
        <end position="150"/>
    </location>
</feature>
<keyword evidence="4" id="KW-1185">Reference proteome</keyword>
<feature type="transmembrane region" description="Helical" evidence="2">
    <location>
        <begin position="49"/>
        <end position="67"/>
    </location>
</feature>
<feature type="transmembrane region" description="Helical" evidence="2">
    <location>
        <begin position="106"/>
        <end position="125"/>
    </location>
</feature>
<dbReference type="Proteomes" id="UP000284416">
    <property type="component" value="Unassembled WGS sequence"/>
</dbReference>
<evidence type="ECO:0000313" key="4">
    <source>
        <dbReference type="Proteomes" id="UP000284416"/>
    </source>
</evidence>
<keyword evidence="2" id="KW-0812">Transmembrane</keyword>
<feature type="transmembrane region" description="Helical" evidence="2">
    <location>
        <begin position="162"/>
        <end position="180"/>
    </location>
</feature>
<keyword evidence="2" id="KW-0472">Membrane</keyword>
<dbReference type="Pfam" id="PF14808">
    <property type="entry name" value="TMEM164"/>
    <property type="match status" value="1"/>
</dbReference>
<dbReference type="RefSeq" id="WP_118923295.1">
    <property type="nucleotide sequence ID" value="NZ_QWEG01000013.1"/>
</dbReference>
<dbReference type="InterPro" id="IPR011737">
    <property type="entry name" value="CHP02206_TP0381"/>
</dbReference>
<protein>
    <submittedName>
        <fullName evidence="3">TIGR02206 family membrane protein</fullName>
    </submittedName>
</protein>
<feature type="region of interest" description="Disordered" evidence="1">
    <location>
        <begin position="240"/>
        <end position="260"/>
    </location>
</feature>
<accession>A0A417YPT3</accession>
<feature type="transmembrane region" description="Helical" evidence="2">
    <location>
        <begin position="209"/>
        <end position="229"/>
    </location>
</feature>
<dbReference type="EMBL" id="QWEG01000013">
    <property type="protein sequence ID" value="RHW35689.1"/>
    <property type="molecule type" value="Genomic_DNA"/>
</dbReference>
<keyword evidence="2" id="KW-1133">Transmembrane helix</keyword>